<evidence type="ECO:0000259" key="1">
    <source>
        <dbReference type="PROSITE" id="PS51186"/>
    </source>
</evidence>
<protein>
    <submittedName>
        <fullName evidence="2">N-acetyltransferase</fullName>
    </submittedName>
</protein>
<dbReference type="InterPro" id="IPR000182">
    <property type="entry name" value="GNAT_dom"/>
</dbReference>
<proteinExistence type="predicted"/>
<accession>A0A512N3F0</accession>
<dbReference type="AlphaFoldDB" id="A0A512N3F0"/>
<comment type="caution">
    <text evidence="2">The sequence shown here is derived from an EMBL/GenBank/DDBJ whole genome shotgun (WGS) entry which is preliminary data.</text>
</comment>
<keyword evidence="3" id="KW-1185">Reference proteome</keyword>
<keyword evidence="2" id="KW-0808">Transferase</keyword>
<dbReference type="PROSITE" id="PS51186">
    <property type="entry name" value="GNAT"/>
    <property type="match status" value="1"/>
</dbReference>
<dbReference type="CDD" id="cd04301">
    <property type="entry name" value="NAT_SF"/>
    <property type="match status" value="1"/>
</dbReference>
<dbReference type="RefSeq" id="WP_147146148.1">
    <property type="nucleotide sequence ID" value="NZ_BKAJ01000011.1"/>
</dbReference>
<name>A0A512N3F0_9HYPH</name>
<organism evidence="2 3">
    <name type="scientific">Reyranella soli</name>
    <dbReference type="NCBI Taxonomy" id="1230389"/>
    <lineage>
        <taxon>Bacteria</taxon>
        <taxon>Pseudomonadati</taxon>
        <taxon>Pseudomonadota</taxon>
        <taxon>Alphaproteobacteria</taxon>
        <taxon>Hyphomicrobiales</taxon>
        <taxon>Reyranellaceae</taxon>
        <taxon>Reyranella</taxon>
    </lineage>
</organism>
<evidence type="ECO:0000313" key="3">
    <source>
        <dbReference type="Proteomes" id="UP000321058"/>
    </source>
</evidence>
<evidence type="ECO:0000313" key="2">
    <source>
        <dbReference type="EMBL" id="GEP53473.1"/>
    </source>
</evidence>
<dbReference type="GO" id="GO:0016747">
    <property type="term" value="F:acyltransferase activity, transferring groups other than amino-acyl groups"/>
    <property type="evidence" value="ECO:0007669"/>
    <property type="project" value="InterPro"/>
</dbReference>
<sequence>MDVRKAETTDIETAVELMERSRRQFQKFQPTFWRKAEKSAAATETFFGRLLTDPDTYFLVAVEGSRLEGFLIARKFPSSPVFDPGGDTWLIDDFCVAEPRLWLSIGEALLSHATTLIHEHGGVQVVVVSADRDLAKTEMLRRSDLTIASNWWTKPLR</sequence>
<reference evidence="2 3" key="1">
    <citation type="submission" date="2019-07" db="EMBL/GenBank/DDBJ databases">
        <title>Whole genome shotgun sequence of Reyranella soli NBRC 108950.</title>
        <authorList>
            <person name="Hosoyama A."/>
            <person name="Uohara A."/>
            <person name="Ohji S."/>
            <person name="Ichikawa N."/>
        </authorList>
    </citation>
    <scope>NUCLEOTIDE SEQUENCE [LARGE SCALE GENOMIC DNA]</scope>
    <source>
        <strain evidence="2 3">NBRC 108950</strain>
    </source>
</reference>
<dbReference type="Proteomes" id="UP000321058">
    <property type="component" value="Unassembled WGS sequence"/>
</dbReference>
<dbReference type="EMBL" id="BKAJ01000011">
    <property type="protein sequence ID" value="GEP53473.1"/>
    <property type="molecule type" value="Genomic_DNA"/>
</dbReference>
<dbReference type="Gene3D" id="3.40.630.30">
    <property type="match status" value="1"/>
</dbReference>
<feature type="domain" description="N-acetyltransferase" evidence="1">
    <location>
        <begin position="1"/>
        <end position="157"/>
    </location>
</feature>
<dbReference type="Pfam" id="PF00583">
    <property type="entry name" value="Acetyltransf_1"/>
    <property type="match status" value="1"/>
</dbReference>
<dbReference type="InterPro" id="IPR016181">
    <property type="entry name" value="Acyl_CoA_acyltransferase"/>
</dbReference>
<gene>
    <name evidence="2" type="primary">attX</name>
    <name evidence="2" type="ORF">RSO01_06390</name>
</gene>
<dbReference type="SUPFAM" id="SSF55729">
    <property type="entry name" value="Acyl-CoA N-acyltransferases (Nat)"/>
    <property type="match status" value="1"/>
</dbReference>
<dbReference type="OrthoDB" id="3436673at2"/>